<accession>A0A9D9DQS2</accession>
<dbReference type="EMBL" id="JADIMZ010000049">
    <property type="protein sequence ID" value="MBO8432332.1"/>
    <property type="molecule type" value="Genomic_DNA"/>
</dbReference>
<dbReference type="Pfam" id="PF13151">
    <property type="entry name" value="DUF3990"/>
    <property type="match status" value="1"/>
</dbReference>
<evidence type="ECO:0000313" key="1">
    <source>
        <dbReference type="EMBL" id="MBO8432332.1"/>
    </source>
</evidence>
<comment type="caution">
    <text evidence="1">The sequence shown here is derived from an EMBL/GenBank/DDBJ whole genome shotgun (WGS) entry which is preliminary data.</text>
</comment>
<dbReference type="InterPro" id="IPR025051">
    <property type="entry name" value="DUF3990"/>
</dbReference>
<dbReference type="Proteomes" id="UP000823612">
    <property type="component" value="Unassembled WGS sequence"/>
</dbReference>
<name>A0A9D9DQS2_9BACT</name>
<reference evidence="1" key="1">
    <citation type="submission" date="2020-10" db="EMBL/GenBank/DDBJ databases">
        <authorList>
            <person name="Gilroy R."/>
        </authorList>
    </citation>
    <scope>NUCLEOTIDE SEQUENCE</scope>
    <source>
        <strain evidence="1">2889</strain>
    </source>
</reference>
<reference evidence="1" key="2">
    <citation type="journal article" date="2021" name="PeerJ">
        <title>Extensive microbial diversity within the chicken gut microbiome revealed by metagenomics and culture.</title>
        <authorList>
            <person name="Gilroy R."/>
            <person name="Ravi A."/>
            <person name="Getino M."/>
            <person name="Pursley I."/>
            <person name="Horton D.L."/>
            <person name="Alikhan N.F."/>
            <person name="Baker D."/>
            <person name="Gharbi K."/>
            <person name="Hall N."/>
            <person name="Watson M."/>
            <person name="Adriaenssens E.M."/>
            <person name="Foster-Nyarko E."/>
            <person name="Jarju S."/>
            <person name="Secka A."/>
            <person name="Antonio M."/>
            <person name="Oren A."/>
            <person name="Chaudhuri R.R."/>
            <person name="La Ragione R."/>
            <person name="Hildebrand F."/>
            <person name="Pallen M.J."/>
        </authorList>
    </citation>
    <scope>NUCLEOTIDE SEQUENCE</scope>
    <source>
        <strain evidence="1">2889</strain>
    </source>
</reference>
<sequence>MILYHGSNIEINEIQLSKGRHGKDFGHGFYLSDDYRQAVRMSENVVRREACGTPIVTKFEFDTNALTSLNACHFDGYTKEWAEFILANRQNKSDKQIHSYDIVIEPIANDAVGVQIRQLSRGFISFDRFLESIKYVKPTIQYFFGTEQALQTLKKL</sequence>
<dbReference type="AlphaFoldDB" id="A0A9D9DQS2"/>
<protein>
    <submittedName>
        <fullName evidence="1">DUF3990 domain-containing protein</fullName>
    </submittedName>
</protein>
<evidence type="ECO:0000313" key="2">
    <source>
        <dbReference type="Proteomes" id="UP000823612"/>
    </source>
</evidence>
<proteinExistence type="predicted"/>
<gene>
    <name evidence="1" type="ORF">IAB08_03430</name>
</gene>
<organism evidence="1 2">
    <name type="scientific">Candidatus Pullibacteroides excrementavium</name>
    <dbReference type="NCBI Taxonomy" id="2840905"/>
    <lineage>
        <taxon>Bacteria</taxon>
        <taxon>Pseudomonadati</taxon>
        <taxon>Bacteroidota</taxon>
        <taxon>Bacteroidia</taxon>
        <taxon>Bacteroidales</taxon>
        <taxon>Candidatus Pullibacteroides</taxon>
    </lineage>
</organism>